<reference evidence="1" key="2">
    <citation type="submission" date="2025-09" db="UniProtKB">
        <authorList>
            <consortium name="EnsemblPlants"/>
        </authorList>
    </citation>
    <scope>IDENTIFICATION</scope>
</reference>
<organism evidence="1 2">
    <name type="scientific">Avena sativa</name>
    <name type="common">Oat</name>
    <dbReference type="NCBI Taxonomy" id="4498"/>
    <lineage>
        <taxon>Eukaryota</taxon>
        <taxon>Viridiplantae</taxon>
        <taxon>Streptophyta</taxon>
        <taxon>Embryophyta</taxon>
        <taxon>Tracheophyta</taxon>
        <taxon>Spermatophyta</taxon>
        <taxon>Magnoliopsida</taxon>
        <taxon>Liliopsida</taxon>
        <taxon>Poales</taxon>
        <taxon>Poaceae</taxon>
        <taxon>BOP clade</taxon>
        <taxon>Pooideae</taxon>
        <taxon>Poodae</taxon>
        <taxon>Poeae</taxon>
        <taxon>Poeae Chloroplast Group 1 (Aveneae type)</taxon>
        <taxon>Aveninae</taxon>
        <taxon>Avena</taxon>
    </lineage>
</organism>
<name>A0ACD5YB79_AVESA</name>
<keyword evidence="2" id="KW-1185">Reference proteome</keyword>
<evidence type="ECO:0000313" key="2">
    <source>
        <dbReference type="Proteomes" id="UP001732700"/>
    </source>
</evidence>
<reference evidence="1" key="1">
    <citation type="submission" date="2021-05" db="EMBL/GenBank/DDBJ databases">
        <authorList>
            <person name="Scholz U."/>
            <person name="Mascher M."/>
            <person name="Fiebig A."/>
        </authorList>
    </citation>
    <scope>NUCLEOTIDE SEQUENCE [LARGE SCALE GENOMIC DNA]</scope>
</reference>
<dbReference type="Proteomes" id="UP001732700">
    <property type="component" value="Chromosome 5D"/>
</dbReference>
<accession>A0ACD5YB79</accession>
<evidence type="ECO:0000313" key="1">
    <source>
        <dbReference type="EnsemblPlants" id="AVESA.00010b.r2.5DG0941170.1.CDS.1"/>
    </source>
</evidence>
<dbReference type="EnsemblPlants" id="AVESA.00010b.r2.5DG0941170.1">
    <property type="protein sequence ID" value="AVESA.00010b.r2.5DG0941170.1.CDS.1"/>
    <property type="gene ID" value="AVESA.00010b.r2.5DG0941170"/>
</dbReference>
<sequence>MDAAALHTNSTTFPDLAEGVAGMNEEVASSPHEPFLGMRFDSVLMAREHYNAYALKLGFSIKSNTSKRDKNTDTLDKQQFVCNKYHRLKTEEKGQRERMIVVEDVSPVQLDGDDAEDG</sequence>
<protein>
    <submittedName>
        <fullName evidence="1">Uncharacterized protein</fullName>
    </submittedName>
</protein>
<proteinExistence type="predicted"/>